<dbReference type="GO" id="GO:0005829">
    <property type="term" value="C:cytosol"/>
    <property type="evidence" value="ECO:0007669"/>
    <property type="project" value="TreeGrafter"/>
</dbReference>
<dbReference type="SMART" id="SM00100">
    <property type="entry name" value="cNMP"/>
    <property type="match status" value="1"/>
</dbReference>
<dbReference type="SMART" id="SM00419">
    <property type="entry name" value="HTH_CRP"/>
    <property type="match status" value="1"/>
</dbReference>
<dbReference type="AlphaFoldDB" id="A0A838Y4J0"/>
<evidence type="ECO:0000256" key="2">
    <source>
        <dbReference type="ARBA" id="ARBA00023125"/>
    </source>
</evidence>
<evidence type="ECO:0000313" key="7">
    <source>
        <dbReference type="Proteomes" id="UP000559404"/>
    </source>
</evidence>
<reference evidence="6 7" key="2">
    <citation type="submission" date="2020-08" db="EMBL/GenBank/DDBJ databases">
        <title>Stappia taiwanensis sp. nov., isolated from a coastal thermal spring.</title>
        <authorList>
            <person name="Kampfer P."/>
        </authorList>
    </citation>
    <scope>NUCLEOTIDE SEQUENCE [LARGE SCALE GENOMIC DNA]</scope>
    <source>
        <strain evidence="6 7">DSM 23284</strain>
    </source>
</reference>
<reference evidence="6 7" key="1">
    <citation type="submission" date="2020-07" db="EMBL/GenBank/DDBJ databases">
        <authorList>
            <person name="Li M."/>
        </authorList>
    </citation>
    <scope>NUCLEOTIDE SEQUENCE [LARGE SCALE GENOMIC DNA]</scope>
    <source>
        <strain evidence="6 7">DSM 23284</strain>
    </source>
</reference>
<evidence type="ECO:0000259" key="4">
    <source>
        <dbReference type="PROSITE" id="PS50042"/>
    </source>
</evidence>
<evidence type="ECO:0000313" key="6">
    <source>
        <dbReference type="EMBL" id="MBA4613770.1"/>
    </source>
</evidence>
<dbReference type="PANTHER" id="PTHR24567:SF75">
    <property type="entry name" value="FUMARATE AND NITRATE REDUCTION REGULATORY PROTEIN"/>
    <property type="match status" value="1"/>
</dbReference>
<dbReference type="PROSITE" id="PS51063">
    <property type="entry name" value="HTH_CRP_2"/>
    <property type="match status" value="1"/>
</dbReference>
<dbReference type="Gene3D" id="1.10.10.10">
    <property type="entry name" value="Winged helix-like DNA-binding domain superfamily/Winged helix DNA-binding domain"/>
    <property type="match status" value="1"/>
</dbReference>
<dbReference type="PROSITE" id="PS50042">
    <property type="entry name" value="CNMP_BINDING_3"/>
    <property type="match status" value="1"/>
</dbReference>
<protein>
    <submittedName>
        <fullName evidence="6">Helix-turn-helix domain-containing protein</fullName>
    </submittedName>
</protein>
<dbReference type="InterPro" id="IPR012318">
    <property type="entry name" value="HTH_CRP"/>
</dbReference>
<dbReference type="InterPro" id="IPR036390">
    <property type="entry name" value="WH_DNA-bd_sf"/>
</dbReference>
<dbReference type="InterPro" id="IPR018490">
    <property type="entry name" value="cNMP-bd_dom_sf"/>
</dbReference>
<dbReference type="Pfam" id="PF13545">
    <property type="entry name" value="HTH_Crp_2"/>
    <property type="match status" value="1"/>
</dbReference>
<evidence type="ECO:0000256" key="3">
    <source>
        <dbReference type="ARBA" id="ARBA00023163"/>
    </source>
</evidence>
<organism evidence="6 7">
    <name type="scientific">Stappia taiwanensis</name>
    <dbReference type="NCBI Taxonomy" id="992267"/>
    <lineage>
        <taxon>Bacteria</taxon>
        <taxon>Pseudomonadati</taxon>
        <taxon>Pseudomonadota</taxon>
        <taxon>Alphaproteobacteria</taxon>
        <taxon>Hyphomicrobiales</taxon>
        <taxon>Stappiaceae</taxon>
        <taxon>Stappia</taxon>
    </lineage>
</organism>
<keyword evidence="3" id="KW-0804">Transcription</keyword>
<keyword evidence="7" id="KW-1185">Reference proteome</keyword>
<dbReference type="PANTHER" id="PTHR24567">
    <property type="entry name" value="CRP FAMILY TRANSCRIPTIONAL REGULATORY PROTEIN"/>
    <property type="match status" value="1"/>
</dbReference>
<keyword evidence="1" id="KW-0805">Transcription regulation</keyword>
<dbReference type="EMBL" id="JACEON010000024">
    <property type="protein sequence ID" value="MBA4613770.1"/>
    <property type="molecule type" value="Genomic_DNA"/>
</dbReference>
<dbReference type="Gene3D" id="2.60.120.10">
    <property type="entry name" value="Jelly Rolls"/>
    <property type="match status" value="1"/>
</dbReference>
<dbReference type="Proteomes" id="UP000559404">
    <property type="component" value="Unassembled WGS sequence"/>
</dbReference>
<gene>
    <name evidence="6" type="ORF">H1W37_19100</name>
</gene>
<dbReference type="InterPro" id="IPR014710">
    <property type="entry name" value="RmlC-like_jellyroll"/>
</dbReference>
<dbReference type="PROSITE" id="PS00042">
    <property type="entry name" value="HTH_CRP_1"/>
    <property type="match status" value="1"/>
</dbReference>
<comment type="caution">
    <text evidence="6">The sequence shown here is derived from an EMBL/GenBank/DDBJ whole genome shotgun (WGS) entry which is preliminary data.</text>
</comment>
<dbReference type="GO" id="GO:0003677">
    <property type="term" value="F:DNA binding"/>
    <property type="evidence" value="ECO:0007669"/>
    <property type="project" value="UniProtKB-KW"/>
</dbReference>
<name>A0A838Y4J0_9HYPH</name>
<dbReference type="Pfam" id="PF00027">
    <property type="entry name" value="cNMP_binding"/>
    <property type="match status" value="1"/>
</dbReference>
<accession>A0A838Y4J0</accession>
<dbReference type="InterPro" id="IPR036388">
    <property type="entry name" value="WH-like_DNA-bd_sf"/>
</dbReference>
<evidence type="ECO:0000259" key="5">
    <source>
        <dbReference type="PROSITE" id="PS51063"/>
    </source>
</evidence>
<dbReference type="CDD" id="cd00038">
    <property type="entry name" value="CAP_ED"/>
    <property type="match status" value="1"/>
</dbReference>
<feature type="domain" description="Cyclic nucleotide-binding" evidence="4">
    <location>
        <begin position="15"/>
        <end position="86"/>
    </location>
</feature>
<evidence type="ECO:0000256" key="1">
    <source>
        <dbReference type="ARBA" id="ARBA00023015"/>
    </source>
</evidence>
<dbReference type="CDD" id="cd00092">
    <property type="entry name" value="HTH_CRP"/>
    <property type="match status" value="1"/>
</dbReference>
<dbReference type="InterPro" id="IPR018335">
    <property type="entry name" value="Tscrpt_reg_HTH_Crp-type_CS"/>
</dbReference>
<proteinExistence type="predicted"/>
<sequence length="236" mass="26218">MAYAERMLDTAGGQQAADLPDALVFGLKDGMSTTAHSHAPHSVVFYEGDNATRFYEVDEGIVMLFKLLPDGRRQVVEILNPGTIFGVSAGDLYDCSAETLTRTSLRAFDRREVERSLPLQRHLTRCLLTQMETLHDHAVLLGRKSAIERVSSFLMRLVPQRGGIGCMGPDKESASDSLDVVLTMTRQEIADYLGLTIETVSRVISDLKRRGLVTVERQDRIRINRICGICQLSGIH</sequence>
<dbReference type="SUPFAM" id="SSF46785">
    <property type="entry name" value="Winged helix' DNA-binding domain"/>
    <property type="match status" value="1"/>
</dbReference>
<feature type="domain" description="HTH crp-type" evidence="5">
    <location>
        <begin position="144"/>
        <end position="227"/>
    </location>
</feature>
<dbReference type="PRINTS" id="PR00034">
    <property type="entry name" value="HTHCRP"/>
</dbReference>
<dbReference type="InterPro" id="IPR000595">
    <property type="entry name" value="cNMP-bd_dom"/>
</dbReference>
<dbReference type="GO" id="GO:0003700">
    <property type="term" value="F:DNA-binding transcription factor activity"/>
    <property type="evidence" value="ECO:0007669"/>
    <property type="project" value="InterPro"/>
</dbReference>
<dbReference type="InterPro" id="IPR050397">
    <property type="entry name" value="Env_Response_Regulators"/>
</dbReference>
<dbReference type="RefSeq" id="WP_181761968.1">
    <property type="nucleotide sequence ID" value="NZ_BMCR01000003.1"/>
</dbReference>
<keyword evidence="2" id="KW-0238">DNA-binding</keyword>
<dbReference type="SUPFAM" id="SSF51206">
    <property type="entry name" value="cAMP-binding domain-like"/>
    <property type="match status" value="1"/>
</dbReference>